<dbReference type="SUPFAM" id="SSF48452">
    <property type="entry name" value="TPR-like"/>
    <property type="match status" value="1"/>
</dbReference>
<accession>A0A7K1XTD8</accession>
<dbReference type="PANTHER" id="PTHR47691:SF3">
    <property type="entry name" value="HTH-TYPE TRANSCRIPTIONAL REGULATOR RV0890C-RELATED"/>
    <property type="match status" value="1"/>
</dbReference>
<keyword evidence="1" id="KW-0732">Signal</keyword>
<evidence type="ECO:0000313" key="3">
    <source>
        <dbReference type="Proteomes" id="UP000451233"/>
    </source>
</evidence>
<dbReference type="PANTHER" id="PTHR47691">
    <property type="entry name" value="REGULATOR-RELATED"/>
    <property type="match status" value="1"/>
</dbReference>
<dbReference type="InterPro" id="IPR011990">
    <property type="entry name" value="TPR-like_helical_dom_sf"/>
</dbReference>
<organism evidence="2 3">
    <name type="scientific">Hufsiella ginkgonis</name>
    <dbReference type="NCBI Taxonomy" id="2695274"/>
    <lineage>
        <taxon>Bacteria</taxon>
        <taxon>Pseudomonadati</taxon>
        <taxon>Bacteroidota</taxon>
        <taxon>Sphingobacteriia</taxon>
        <taxon>Sphingobacteriales</taxon>
        <taxon>Sphingobacteriaceae</taxon>
        <taxon>Hufsiella</taxon>
    </lineage>
</organism>
<proteinExistence type="predicted"/>
<gene>
    <name evidence="2" type="ORF">GS398_02855</name>
</gene>
<dbReference type="RefSeq" id="WP_160905210.1">
    <property type="nucleotide sequence ID" value="NZ_WVHS01000001.1"/>
</dbReference>
<evidence type="ECO:0000256" key="1">
    <source>
        <dbReference type="SAM" id="SignalP"/>
    </source>
</evidence>
<evidence type="ECO:0008006" key="4">
    <source>
        <dbReference type="Google" id="ProtNLM"/>
    </source>
</evidence>
<name>A0A7K1XTD8_9SPHI</name>
<dbReference type="Proteomes" id="UP000451233">
    <property type="component" value="Unassembled WGS sequence"/>
</dbReference>
<reference evidence="2 3" key="1">
    <citation type="submission" date="2019-11" db="EMBL/GenBank/DDBJ databases">
        <title>Pedobacter sp. HMF7056 Genome sequencing and assembly.</title>
        <authorList>
            <person name="Kang H."/>
            <person name="Kim H."/>
            <person name="Joh K."/>
        </authorList>
    </citation>
    <scope>NUCLEOTIDE SEQUENCE [LARGE SCALE GENOMIC DNA]</scope>
    <source>
        <strain evidence="2 3">HMF7056</strain>
    </source>
</reference>
<keyword evidence="3" id="KW-1185">Reference proteome</keyword>
<evidence type="ECO:0000313" key="2">
    <source>
        <dbReference type="EMBL" id="MXV14224.1"/>
    </source>
</evidence>
<dbReference type="Gene3D" id="1.25.40.10">
    <property type="entry name" value="Tetratricopeptide repeat domain"/>
    <property type="match status" value="2"/>
</dbReference>
<dbReference type="AlphaFoldDB" id="A0A7K1XTD8"/>
<comment type="caution">
    <text evidence="2">The sequence shown here is derived from an EMBL/GenBank/DDBJ whole genome shotgun (WGS) entry which is preliminary data.</text>
</comment>
<dbReference type="EMBL" id="WVHS01000001">
    <property type="protein sequence ID" value="MXV14224.1"/>
    <property type="molecule type" value="Genomic_DNA"/>
</dbReference>
<dbReference type="Pfam" id="PF13374">
    <property type="entry name" value="TPR_10"/>
    <property type="match status" value="1"/>
</dbReference>
<feature type="signal peptide" evidence="1">
    <location>
        <begin position="1"/>
        <end position="22"/>
    </location>
</feature>
<protein>
    <recommendedName>
        <fullName evidence="4">Tetratricopeptide repeat protein</fullName>
    </recommendedName>
</protein>
<feature type="chain" id="PRO_5029874077" description="Tetratricopeptide repeat protein" evidence="1">
    <location>
        <begin position="23"/>
        <end position="365"/>
    </location>
</feature>
<sequence length="365" mass="40323">MIKKLFILAALPLSGIQSAVLANTDSLSAVTSSKHLAPVKIGPEAYILPPPPPPVDLEKVRRMTIDERFRNRVAEQVTVRSFEEMKQLRTLLANIEIYTTVNEGNLQDIEQLSGSLGYAADTKNQALVFNALAVYYAVKGNLEKSFTLLRQSLAIRDQPFDKSLRTANPVLVALAELARLSGRTGDAVDYYTSIAAANQAAGKHIPAASAYVTIATLKCAQKNYAEAEKLLLWKALPMFRGNKPGRMSCFNALSRVYYLQGRYSEAKWYCLQGNTLSLTLNDVEAHVTFLAQLAAIKNQEGDSFHALIDFKEAESLAFRNNCLARLVEIKGDMGEIYRKMGDYTAAGSAIEEYSRLRTTLLSNVQ</sequence>